<sequence>MVDIDKVSINMDDVFGAVQTTTVTSETHYEVPPNESIANSRRSTSSHVYTGHVPDEPKSRASTKASEESNASTVKRVSVAAAEHRPEPAERAAVQSTRPTSGPIPKDPTLSNSTMSYIFNSVGLYRNKGVEITASPVHDHNYVIGHLDDVLAGEDDGMYHADHESLGSYRGIGGISSRRQSNMSANSYARFAADHEANRVVGDSFRDLNLNGHQHYDHPPSEPATDYGDVPHSELHGVVPSLGSHRQESSLSQPFSQSRIRTMTVDSTVSMGVESRIGEFNVHDEDGRFTGDEINIYHDEVAYVRPEETTIYSTEASKRQSIHTGETYNLRQLQRELTEAKRQQSLLASQVERERAEVERLKLRKQQNIAYEAAIKADQINKRQQNRTFSSSSDHSNNRSSARATPTRTDSSSHRHTSSFSQQFHHGAPNPLDYRTYSEHSESTDSLTIDEEIVKPSKVAQHQKDHGEIISCVNGVDLIVPEYVVVEGFSKNPRINKVIIGGQSSQINPEDGKVVLLFGSIGSGKTSAVNSMLNYLYDVKRSNDFRFVLDDKPKKTTGLTAYVINNSILPFSVTIVDTPGVPNQKDDKTVSTLIKQWLEQELLESGSFRMDAISIVMRHDENQLGWPFIHELAAVKHMFGDDLKTNVLPIITNSEVNNAGFSVEPPHGITKLKHKLFFTHGMASLDNFFRDLQELIHPLIAILRNPNKRASHPKHIDTEALY</sequence>
<organism evidence="3 4">
    <name type="scientific">Diploscapter pachys</name>
    <dbReference type="NCBI Taxonomy" id="2018661"/>
    <lineage>
        <taxon>Eukaryota</taxon>
        <taxon>Metazoa</taxon>
        <taxon>Ecdysozoa</taxon>
        <taxon>Nematoda</taxon>
        <taxon>Chromadorea</taxon>
        <taxon>Rhabditida</taxon>
        <taxon>Rhabditina</taxon>
        <taxon>Rhabditomorpha</taxon>
        <taxon>Rhabditoidea</taxon>
        <taxon>Rhabditidae</taxon>
        <taxon>Diploscapter</taxon>
    </lineage>
</organism>
<dbReference type="AlphaFoldDB" id="A0A2A2KIR2"/>
<dbReference type="STRING" id="2018661.A0A2A2KIR2"/>
<dbReference type="Gene3D" id="3.40.50.300">
    <property type="entry name" value="P-loop containing nucleotide triphosphate hydrolases"/>
    <property type="match status" value="1"/>
</dbReference>
<evidence type="ECO:0000256" key="1">
    <source>
        <dbReference type="SAM" id="Coils"/>
    </source>
</evidence>
<dbReference type="CDD" id="cd00882">
    <property type="entry name" value="Ras_like_GTPase"/>
    <property type="match status" value="1"/>
</dbReference>
<name>A0A2A2KIR2_9BILA</name>
<evidence type="ECO:0000313" key="4">
    <source>
        <dbReference type="Proteomes" id="UP000218231"/>
    </source>
</evidence>
<feature type="region of interest" description="Disordered" evidence="2">
    <location>
        <begin position="26"/>
        <end position="109"/>
    </location>
</feature>
<feature type="region of interest" description="Disordered" evidence="2">
    <location>
        <begin position="381"/>
        <end position="450"/>
    </location>
</feature>
<feature type="compositionally biased region" description="Polar residues" evidence="2">
    <location>
        <begin position="36"/>
        <end position="48"/>
    </location>
</feature>
<dbReference type="EMBL" id="LIAE01008494">
    <property type="protein sequence ID" value="PAV73815.1"/>
    <property type="molecule type" value="Genomic_DNA"/>
</dbReference>
<feature type="coiled-coil region" evidence="1">
    <location>
        <begin position="330"/>
        <end position="368"/>
    </location>
</feature>
<proteinExistence type="predicted"/>
<dbReference type="Proteomes" id="UP000218231">
    <property type="component" value="Unassembled WGS sequence"/>
</dbReference>
<dbReference type="SUPFAM" id="SSF52540">
    <property type="entry name" value="P-loop containing nucleoside triphosphate hydrolases"/>
    <property type="match status" value="1"/>
</dbReference>
<dbReference type="OrthoDB" id="8954335at2759"/>
<feature type="compositionally biased region" description="Low complexity" evidence="2">
    <location>
        <begin position="390"/>
        <end position="410"/>
    </location>
</feature>
<accession>A0A2A2KIR2</accession>
<feature type="compositionally biased region" description="Polar residues" evidence="2">
    <location>
        <begin position="60"/>
        <end position="75"/>
    </location>
</feature>
<evidence type="ECO:0000313" key="3">
    <source>
        <dbReference type="EMBL" id="PAV73815.1"/>
    </source>
</evidence>
<gene>
    <name evidence="3" type="ORF">WR25_05122</name>
</gene>
<keyword evidence="1" id="KW-0175">Coiled coil</keyword>
<comment type="caution">
    <text evidence="3">The sequence shown here is derived from an EMBL/GenBank/DDBJ whole genome shotgun (WGS) entry which is preliminary data.</text>
</comment>
<protein>
    <submittedName>
        <fullName evidence="3">Uncharacterized protein</fullName>
    </submittedName>
</protein>
<evidence type="ECO:0000256" key="2">
    <source>
        <dbReference type="SAM" id="MobiDB-lite"/>
    </source>
</evidence>
<dbReference type="InterPro" id="IPR027417">
    <property type="entry name" value="P-loop_NTPase"/>
</dbReference>
<reference evidence="3 4" key="1">
    <citation type="journal article" date="2017" name="Curr. Biol.">
        <title>Genome architecture and evolution of a unichromosomal asexual nematode.</title>
        <authorList>
            <person name="Fradin H."/>
            <person name="Zegar C."/>
            <person name="Gutwein M."/>
            <person name="Lucas J."/>
            <person name="Kovtun M."/>
            <person name="Corcoran D."/>
            <person name="Baugh L.R."/>
            <person name="Kiontke K."/>
            <person name="Gunsalus K."/>
            <person name="Fitch D.H."/>
            <person name="Piano F."/>
        </authorList>
    </citation>
    <scope>NUCLEOTIDE SEQUENCE [LARGE SCALE GENOMIC DNA]</scope>
    <source>
        <strain evidence="3">PF1309</strain>
    </source>
</reference>
<keyword evidence="4" id="KW-1185">Reference proteome</keyword>